<dbReference type="InterPro" id="IPR005624">
    <property type="entry name" value="PduO/GlcC-like"/>
</dbReference>
<organism evidence="1 2">
    <name type="scientific">Thiolapillus brandeum</name>
    <dbReference type="NCBI Taxonomy" id="1076588"/>
    <lineage>
        <taxon>Bacteria</taxon>
        <taxon>Pseudomonadati</taxon>
        <taxon>Pseudomonadota</taxon>
        <taxon>Gammaproteobacteria</taxon>
        <taxon>Chromatiales</taxon>
        <taxon>Sedimenticolaceae</taxon>
        <taxon>Thiolapillus</taxon>
    </lineage>
</organism>
<name>A0A7U6GHP6_9GAMM</name>
<dbReference type="Pfam" id="PF03928">
    <property type="entry name" value="HbpS-like"/>
    <property type="match status" value="1"/>
</dbReference>
<dbReference type="PANTHER" id="PTHR34309">
    <property type="entry name" value="SLR1406 PROTEIN"/>
    <property type="match status" value="1"/>
</dbReference>
<gene>
    <name evidence="1" type="ORF">TBH_C0913</name>
</gene>
<accession>A0A7U6GHP6</accession>
<dbReference type="SUPFAM" id="SSF143744">
    <property type="entry name" value="GlcG-like"/>
    <property type="match status" value="1"/>
</dbReference>
<dbReference type="EMBL" id="AP012273">
    <property type="protein sequence ID" value="BAO43846.1"/>
    <property type="molecule type" value="Genomic_DNA"/>
</dbReference>
<evidence type="ECO:0000313" key="2">
    <source>
        <dbReference type="Proteomes" id="UP000031631"/>
    </source>
</evidence>
<protein>
    <recommendedName>
        <fullName evidence="3">Heme-binding protein</fullName>
    </recommendedName>
</protein>
<proteinExistence type="predicted"/>
<keyword evidence="2" id="KW-1185">Reference proteome</keyword>
<dbReference type="KEGG" id="tbn:TBH_C0913"/>
<dbReference type="Gene3D" id="3.30.450.150">
    <property type="entry name" value="Haem-degrading domain"/>
    <property type="match status" value="1"/>
</dbReference>
<dbReference type="InterPro" id="IPR038084">
    <property type="entry name" value="PduO/GlcC-like_sf"/>
</dbReference>
<evidence type="ECO:0008006" key="3">
    <source>
        <dbReference type="Google" id="ProtNLM"/>
    </source>
</evidence>
<dbReference type="Proteomes" id="UP000031631">
    <property type="component" value="Chromosome"/>
</dbReference>
<dbReference type="OrthoDB" id="1684899at2"/>
<dbReference type="RefSeq" id="WP_041065992.1">
    <property type="nucleotide sequence ID" value="NZ_AP012273.1"/>
</dbReference>
<evidence type="ECO:0000313" key="1">
    <source>
        <dbReference type="EMBL" id="BAO43846.1"/>
    </source>
</evidence>
<reference evidence="1 2" key="1">
    <citation type="journal article" date="2014" name="PLoS ONE">
        <title>Physiological and genomic features of a novel sulfur-oxidizing gammaproteobacterium belonging to a previously uncultivated symbiotic lineage isolated from a hydrothermal vent.</title>
        <authorList>
            <person name="Nunoura T."/>
            <person name="Takaki Y."/>
            <person name="Kazama H."/>
            <person name="Kakuta J."/>
            <person name="Shimamura S."/>
            <person name="Makita H."/>
            <person name="Hirai M."/>
            <person name="Miyazaki M."/>
            <person name="Takai K."/>
        </authorList>
    </citation>
    <scope>NUCLEOTIDE SEQUENCE [LARGE SCALE GENOMIC DNA]</scope>
    <source>
        <strain evidence="1 2">Hiromi1</strain>
    </source>
</reference>
<dbReference type="PANTHER" id="PTHR34309:SF1">
    <property type="entry name" value="PROTEIN GLCG"/>
    <property type="match status" value="1"/>
</dbReference>
<dbReference type="InterPro" id="IPR052517">
    <property type="entry name" value="GlcG_carb_metab_protein"/>
</dbReference>
<sequence>MDVSITQQILTWEAGQVICRTAVEKAEELGIRINVAVADKGGNLAAFLRMPEAFLHSIDIAIDKAYTAASFGFPTSDWEAIFTEEKMLEIGMPQRDRLVVFGGGIPIVIGDTTLGGIGVSGGSAEQDEICAQAGHAALEALAAS</sequence>
<dbReference type="AlphaFoldDB" id="A0A7U6GHP6"/>